<dbReference type="EMBL" id="JBELOE010000228">
    <property type="protein sequence ID" value="MER2492747.1"/>
    <property type="molecule type" value="Genomic_DNA"/>
</dbReference>
<reference evidence="3 4" key="1">
    <citation type="submission" date="2024-06" db="EMBL/GenBank/DDBJ databases">
        <authorList>
            <person name="Chen R.Y."/>
        </authorList>
    </citation>
    <scope>NUCLEOTIDE SEQUENCE [LARGE SCALE GENOMIC DNA]</scope>
    <source>
        <strain evidence="3 4">D2</strain>
    </source>
</reference>
<keyword evidence="4" id="KW-1185">Reference proteome</keyword>
<accession>A0ABV1RJ30</accession>
<evidence type="ECO:0000259" key="2">
    <source>
        <dbReference type="Pfam" id="PF17992"/>
    </source>
</evidence>
<feature type="chain" id="PRO_5045532055" evidence="1">
    <location>
        <begin position="25"/>
        <end position="807"/>
    </location>
</feature>
<dbReference type="Proteomes" id="UP001467690">
    <property type="component" value="Unassembled WGS sequence"/>
</dbReference>
<dbReference type="InterPro" id="IPR017853">
    <property type="entry name" value="GH"/>
</dbReference>
<sequence>MLKTNLYKWSVIAASCFLSTACFDNETNSAAQSTMAEKTAQADEAQAGTEIMYDFEGNSIPASIKFGNAEGELIQSNGVTQGNKALKVKFNSANKPYSSISFEPETPWDWSQYDSFNIAFDIANEGEVSVFMKLGVTDIDGSNYTRSVVVPVGKSKTYYSKMAGHDVGSPDSDLGDSVELNLSSGLRSNPPTWSSEDVQFVWMWGNKNLNLKGIKKINFTLEHNVRNKEIIIDNIRIRPNPKLNPDYLVGIVDKFGQSSKQEFEEKVHSEAELIEVKNKELARLNDGEMLDGRSRFSGWEDGPKFEATGYFRTQKIGDKWSLIDPEGYIFFTSGIANVRMSNTTTVTGYDFAKDTIKQRSADDVTPEDSEGLNTPPAEAIPTRHVVSETRKNMFQWLPDYTDPLAGNYGYRREVHSGPIEHGEVFSFYMANLERKYGETTPYSYVNEWGKVTLDRMRSWGFTSFGNWVDPIFYDNKKMPYFANGWIIGDFKTVSSGNDFWSPLPDVFDPKFAERADVTLKVVADEVKGSPWCVGVFVDNEKSWGRPGRPESELGIVIHTLNRDGADVPTKNMFTQTLKKQYGDIKKLNQAWDLSLTSWDAFQKGGFDTAPSNKNRIADYENLLYLYAKQYFKVVDGALAKYLPNHLYMGVRFAGWGMPAPVVKAASEYVDVLSINLYKEGLIPSTWKFLEKLDMPAVIGEYHFGTTSSGFFHPGLIAAADQKDRARMYKEYMHSIIDNDYFIGAHWFQYIDSPITGRAYDGENYNIGFVSVTDVPYNAMVDAAREVNGTLYERRFKALLDKKEQPDQ</sequence>
<dbReference type="SUPFAM" id="SSF51445">
    <property type="entry name" value="(Trans)glycosidases"/>
    <property type="match status" value="1"/>
</dbReference>
<dbReference type="Gene3D" id="2.60.120.430">
    <property type="entry name" value="Galactose-binding lectin"/>
    <property type="match status" value="1"/>
</dbReference>
<name>A0ABV1RJ30_9ALTE</name>
<evidence type="ECO:0000256" key="1">
    <source>
        <dbReference type="SAM" id="SignalP"/>
    </source>
</evidence>
<organism evidence="3 4">
    <name type="scientific">Catenovulum sediminis</name>
    <dbReference type="NCBI Taxonomy" id="1740262"/>
    <lineage>
        <taxon>Bacteria</taxon>
        <taxon>Pseudomonadati</taxon>
        <taxon>Pseudomonadota</taxon>
        <taxon>Gammaproteobacteria</taxon>
        <taxon>Alteromonadales</taxon>
        <taxon>Alteromonadaceae</taxon>
        <taxon>Catenovulum</taxon>
    </lineage>
</organism>
<dbReference type="Gene3D" id="3.20.20.80">
    <property type="entry name" value="Glycosidases"/>
    <property type="match status" value="1"/>
</dbReference>
<feature type="signal peptide" evidence="1">
    <location>
        <begin position="1"/>
        <end position="24"/>
    </location>
</feature>
<gene>
    <name evidence="3" type="ORF">ABS311_12750</name>
</gene>
<evidence type="ECO:0000313" key="3">
    <source>
        <dbReference type="EMBL" id="MER2492747.1"/>
    </source>
</evidence>
<comment type="caution">
    <text evidence="3">The sequence shown here is derived from an EMBL/GenBank/DDBJ whole genome shotgun (WGS) entry which is preliminary data.</text>
</comment>
<dbReference type="InterPro" id="IPR040669">
    <property type="entry name" value="Agarase_CBM"/>
</dbReference>
<feature type="domain" description="Agarase CBM-like" evidence="2">
    <location>
        <begin position="54"/>
        <end position="248"/>
    </location>
</feature>
<dbReference type="PROSITE" id="PS51257">
    <property type="entry name" value="PROKAR_LIPOPROTEIN"/>
    <property type="match status" value="1"/>
</dbReference>
<evidence type="ECO:0000313" key="4">
    <source>
        <dbReference type="Proteomes" id="UP001467690"/>
    </source>
</evidence>
<protein>
    <submittedName>
        <fullName evidence="3">Agarase</fullName>
    </submittedName>
</protein>
<dbReference type="RefSeq" id="WP_350402214.1">
    <property type="nucleotide sequence ID" value="NZ_JBELOE010000228.1"/>
</dbReference>
<dbReference type="Pfam" id="PF17992">
    <property type="entry name" value="Agarase_CBM"/>
    <property type="match status" value="1"/>
</dbReference>
<keyword evidence="1" id="KW-0732">Signal</keyword>
<proteinExistence type="predicted"/>